<dbReference type="InterPro" id="IPR000568">
    <property type="entry name" value="ATP_synth_F0_asu"/>
</dbReference>
<dbReference type="NCBIfam" id="TIGR01131">
    <property type="entry name" value="ATP_synt_6_or_A"/>
    <property type="match status" value="1"/>
</dbReference>
<dbReference type="HAMAP" id="MF_01393">
    <property type="entry name" value="ATP_synth_a_bact"/>
    <property type="match status" value="1"/>
</dbReference>
<keyword evidence="1" id="KW-0472">Membrane</keyword>
<dbReference type="Pfam" id="PF00119">
    <property type="entry name" value="ATP-synt_A"/>
    <property type="match status" value="1"/>
</dbReference>
<dbReference type="PROSITE" id="PS00449">
    <property type="entry name" value="ATPASE_A"/>
    <property type="match status" value="1"/>
</dbReference>
<name>A0ABS6ELM7_9CLOT</name>
<protein>
    <recommendedName>
        <fullName evidence="1 2">ATP synthase subunit a</fullName>
    </recommendedName>
    <alternativeName>
        <fullName evidence="1">ATP synthase F0 sector subunit a</fullName>
    </alternativeName>
    <alternativeName>
        <fullName evidence="1">F-ATPase subunit 6</fullName>
    </alternativeName>
</protein>
<keyword evidence="1 2" id="KW-0138">CF(0)</keyword>
<keyword evidence="1" id="KW-1003">Cell membrane</keyword>
<feature type="transmembrane region" description="Helical" evidence="1">
    <location>
        <begin position="159"/>
        <end position="178"/>
    </location>
</feature>
<keyword evidence="1 2" id="KW-0812">Transmembrane</keyword>
<evidence type="ECO:0000313" key="3">
    <source>
        <dbReference type="EMBL" id="MBU5486122.1"/>
    </source>
</evidence>
<dbReference type="RefSeq" id="WP_216440706.1">
    <property type="nucleotide sequence ID" value="NZ_JAHLQF010000004.1"/>
</dbReference>
<dbReference type="Proteomes" id="UP000726170">
    <property type="component" value="Unassembled WGS sequence"/>
</dbReference>
<proteinExistence type="inferred from homology"/>
<keyword evidence="1 2" id="KW-0375">Hydrogen ion transport</keyword>
<comment type="similarity">
    <text evidence="1 2">Belongs to the ATPase A chain family.</text>
</comment>
<keyword evidence="1" id="KW-1133">Transmembrane helix</keyword>
<evidence type="ECO:0000256" key="1">
    <source>
        <dbReference type="HAMAP-Rule" id="MF_01393"/>
    </source>
</evidence>
<evidence type="ECO:0000256" key="2">
    <source>
        <dbReference type="RuleBase" id="RU000483"/>
    </source>
</evidence>
<comment type="subcellular location">
    <subcellularLocation>
        <location evidence="1 2">Cell membrane</location>
        <topology evidence="1 2">Multi-pass membrane protein</topology>
    </subcellularLocation>
</comment>
<gene>
    <name evidence="1" type="primary">atpB</name>
    <name evidence="3" type="ORF">KQI86_17535</name>
</gene>
<keyword evidence="1" id="KW-0066">ATP synthesis</keyword>
<keyword evidence="1 2" id="KW-0406">Ion transport</keyword>
<comment type="caution">
    <text evidence="3">The sequence shown here is derived from an EMBL/GenBank/DDBJ whole genome shotgun (WGS) entry which is preliminary data.</text>
</comment>
<dbReference type="InterPro" id="IPR023011">
    <property type="entry name" value="ATP_synth_F0_asu_AS"/>
</dbReference>
<dbReference type="PANTHER" id="PTHR42823:SF3">
    <property type="entry name" value="ATP SYNTHASE SUBUNIT A, CHLOROPLASTIC"/>
    <property type="match status" value="1"/>
</dbReference>
<feature type="transmembrane region" description="Helical" evidence="1">
    <location>
        <begin position="23"/>
        <end position="41"/>
    </location>
</feature>
<comment type="function">
    <text evidence="1 2">Key component of the proton channel; it plays a direct role in the translocation of protons across the membrane.</text>
</comment>
<feature type="transmembrane region" description="Helical" evidence="1">
    <location>
        <begin position="77"/>
        <end position="100"/>
    </location>
</feature>
<dbReference type="PANTHER" id="PTHR42823">
    <property type="entry name" value="ATP SYNTHASE SUBUNIT A, CHLOROPLASTIC"/>
    <property type="match status" value="1"/>
</dbReference>
<dbReference type="EMBL" id="JAHLQF010000004">
    <property type="protein sequence ID" value="MBU5486122.1"/>
    <property type="molecule type" value="Genomic_DNA"/>
</dbReference>
<feature type="transmembrane region" description="Helical" evidence="1">
    <location>
        <begin position="106"/>
        <end position="125"/>
    </location>
</feature>
<reference evidence="3 4" key="1">
    <citation type="submission" date="2021-06" db="EMBL/GenBank/DDBJ databases">
        <authorList>
            <person name="Sun Q."/>
            <person name="Li D."/>
        </authorList>
    </citation>
    <scope>NUCLEOTIDE SEQUENCE [LARGE SCALE GENOMIC DNA]</scope>
    <source>
        <strain evidence="3 4">MSJ-11</strain>
    </source>
</reference>
<sequence>MEASKSIFILRLFGFNINITENIIVQWIIILIFIALSILLTRNLGLIPNRKQSILEIFVEYIGKMVKENMGEAYTNFIPFVGTMILFLVCMNLVGLVGVVPPTSDLSINLGMAMITFVVVQGYAVKKVGLINYITAYGKPYFFIFPLNIIERFMLPISLSLRLFGNMTAAIIIVDLIYKALYSINPFAQLLIPIPIHIYFDIFDGIIQMIIFVMLTMINIKIISEH</sequence>
<organism evidence="3 4">
    <name type="scientific">Clostridium mobile</name>
    <dbReference type="NCBI Taxonomy" id="2841512"/>
    <lineage>
        <taxon>Bacteria</taxon>
        <taxon>Bacillati</taxon>
        <taxon>Bacillota</taxon>
        <taxon>Clostridia</taxon>
        <taxon>Eubacteriales</taxon>
        <taxon>Clostridiaceae</taxon>
        <taxon>Clostridium</taxon>
    </lineage>
</organism>
<dbReference type="CDD" id="cd00310">
    <property type="entry name" value="ATP-synt_Fo_a_6"/>
    <property type="match status" value="1"/>
</dbReference>
<evidence type="ECO:0000313" key="4">
    <source>
        <dbReference type="Proteomes" id="UP000726170"/>
    </source>
</evidence>
<keyword evidence="1 2" id="KW-0813">Transport</keyword>
<dbReference type="NCBIfam" id="NF004484">
    <property type="entry name" value="PRK05815.3-2"/>
    <property type="match status" value="1"/>
</dbReference>
<keyword evidence="4" id="KW-1185">Reference proteome</keyword>
<dbReference type="InterPro" id="IPR045082">
    <property type="entry name" value="ATP_syn_F0_a_bact/chloroplast"/>
</dbReference>
<accession>A0ABS6ELM7</accession>
<feature type="transmembrane region" description="Helical" evidence="1">
    <location>
        <begin position="198"/>
        <end position="220"/>
    </location>
</feature>